<evidence type="ECO:0000313" key="2">
    <source>
        <dbReference type="EMBL" id="MRY86697.1"/>
    </source>
</evidence>
<organism evidence="1 4">
    <name type="scientific">Parabacteroides distasonis</name>
    <dbReference type="NCBI Taxonomy" id="823"/>
    <lineage>
        <taxon>Bacteria</taxon>
        <taxon>Pseudomonadati</taxon>
        <taxon>Bacteroidota</taxon>
        <taxon>Bacteroidia</taxon>
        <taxon>Bacteroidales</taxon>
        <taxon>Tannerellaceae</taxon>
        <taxon>Parabacteroides</taxon>
    </lineage>
</organism>
<proteinExistence type="predicted"/>
<evidence type="ECO:0000313" key="3">
    <source>
        <dbReference type="EMBL" id="MRZ08650.1"/>
    </source>
</evidence>
<protein>
    <submittedName>
        <fullName evidence="1">Uncharacterized protein</fullName>
    </submittedName>
</protein>
<evidence type="ECO:0000313" key="4">
    <source>
        <dbReference type="Proteomes" id="UP000095332"/>
    </source>
</evidence>
<gene>
    <name evidence="1" type="ORF">ERS852560_04199</name>
    <name evidence="3" type="ORF">GKD54_21105</name>
    <name evidence="2" type="ORF">GKD58_21030</name>
</gene>
<accession>A0A174X806</accession>
<dbReference type="Proteomes" id="UP000095332">
    <property type="component" value="Unassembled WGS sequence"/>
</dbReference>
<sequence length="305" mass="34763">MMTIYFYGNNRNIVNENVVKCYQMLKQHGFQPAMGKIKLVEGEDLAKERIFKVTVVPKTNAKPLSINNFIVKTEEVTDEEERRKAKAPADGQHRQIAMALMEALDGFIYNEEKMAEIVKKPEAMSLEQFTAAMNSGRPWNYKDFGNSKLTTGNKEIDYIESQITEQELKSDVVYSFYTLGQPNLKPSVTNDLKLGIDKLPKGFKLDTNTQSMGDMIVKAFKDSSISKEAFNNGRLAKGFKKFYNDLKSKDNEPKLDDLLTMIAAMNKDIWHTNYPKPNGSPEAKHFAENFSKYYEQIVTAEQKAC</sequence>
<dbReference type="Proteomes" id="UP000450599">
    <property type="component" value="Unassembled WGS sequence"/>
</dbReference>
<reference evidence="5 6" key="2">
    <citation type="journal article" date="2019" name="Nat. Med.">
        <title>A library of human gut bacterial isolates paired with longitudinal multiomics data enables mechanistic microbiome research.</title>
        <authorList>
            <person name="Poyet M."/>
            <person name="Groussin M."/>
            <person name="Gibbons S.M."/>
            <person name="Avila-Pacheco J."/>
            <person name="Jiang X."/>
            <person name="Kearney S.M."/>
            <person name="Perrotta A.R."/>
            <person name="Berdy B."/>
            <person name="Zhao S."/>
            <person name="Lieberman T.D."/>
            <person name="Swanson P.K."/>
            <person name="Smith M."/>
            <person name="Roesemann S."/>
            <person name="Alexander J.E."/>
            <person name="Rich S.A."/>
            <person name="Livny J."/>
            <person name="Vlamakis H."/>
            <person name="Clish C."/>
            <person name="Bullock K."/>
            <person name="Deik A."/>
            <person name="Scott J."/>
            <person name="Pierce K.A."/>
            <person name="Xavier R.J."/>
            <person name="Alm E.J."/>
        </authorList>
    </citation>
    <scope>NUCLEOTIDE SEQUENCE [LARGE SCALE GENOMIC DNA]</scope>
    <source>
        <strain evidence="3 6">BIOML-A10</strain>
        <strain evidence="2 5">BIOML-A11</strain>
    </source>
</reference>
<dbReference type="EMBL" id="WKMW01000028">
    <property type="protein sequence ID" value="MRY86697.1"/>
    <property type="molecule type" value="Genomic_DNA"/>
</dbReference>
<dbReference type="RefSeq" id="WP_057329550.1">
    <property type="nucleotide sequence ID" value="NZ_CZBM01000026.1"/>
</dbReference>
<dbReference type="EMBL" id="WKMX01000027">
    <property type="protein sequence ID" value="MRZ08650.1"/>
    <property type="molecule type" value="Genomic_DNA"/>
</dbReference>
<evidence type="ECO:0000313" key="5">
    <source>
        <dbReference type="Proteomes" id="UP000450599"/>
    </source>
</evidence>
<dbReference type="Proteomes" id="UP000471216">
    <property type="component" value="Unassembled WGS sequence"/>
</dbReference>
<name>A0A174X806_PARDI</name>
<evidence type="ECO:0000313" key="6">
    <source>
        <dbReference type="Proteomes" id="UP000471216"/>
    </source>
</evidence>
<reference evidence="1 4" key="1">
    <citation type="submission" date="2015-09" db="EMBL/GenBank/DDBJ databases">
        <authorList>
            <consortium name="Pathogen Informatics"/>
        </authorList>
    </citation>
    <scope>NUCLEOTIDE SEQUENCE [LARGE SCALE GENOMIC DNA]</scope>
    <source>
        <strain evidence="1 4">2789STDY5834948</strain>
    </source>
</reference>
<dbReference type="EMBL" id="CZBM01000026">
    <property type="protein sequence ID" value="CUQ55753.1"/>
    <property type="molecule type" value="Genomic_DNA"/>
</dbReference>
<evidence type="ECO:0000313" key="1">
    <source>
        <dbReference type="EMBL" id="CUQ55753.1"/>
    </source>
</evidence>
<dbReference type="AlphaFoldDB" id="A0A174X806"/>